<dbReference type="PROSITE" id="PS51257">
    <property type="entry name" value="PROKAR_LIPOPROTEIN"/>
    <property type="match status" value="1"/>
</dbReference>
<dbReference type="Proteomes" id="UP000628775">
    <property type="component" value="Unassembled WGS sequence"/>
</dbReference>
<dbReference type="RefSeq" id="WP_188692863.1">
    <property type="nucleotide sequence ID" value="NZ_BMIR01000008.1"/>
</dbReference>
<reference evidence="2" key="1">
    <citation type="journal article" date="2014" name="Int. J. Syst. Evol. Microbiol.">
        <title>Complete genome sequence of Corynebacterium casei LMG S-19264T (=DSM 44701T), isolated from a smear-ripened cheese.</title>
        <authorList>
            <consortium name="US DOE Joint Genome Institute (JGI-PGF)"/>
            <person name="Walter F."/>
            <person name="Albersmeier A."/>
            <person name="Kalinowski J."/>
            <person name="Ruckert C."/>
        </authorList>
    </citation>
    <scope>NUCLEOTIDE SEQUENCE</scope>
    <source>
        <strain evidence="2">CGMCC 1.15371</strain>
    </source>
</reference>
<feature type="coiled-coil region" evidence="1">
    <location>
        <begin position="165"/>
        <end position="192"/>
    </location>
</feature>
<keyword evidence="1" id="KW-0175">Coiled coil</keyword>
<gene>
    <name evidence="2" type="ORF">GCM10011391_19530</name>
</gene>
<dbReference type="Gene3D" id="1.20.120.570">
    <property type="entry name" value="YkyA-like"/>
    <property type="match status" value="1"/>
</dbReference>
<dbReference type="AlphaFoldDB" id="A0A8J2VNU2"/>
<dbReference type="EMBL" id="BMIR01000008">
    <property type="protein sequence ID" value="GGE40850.1"/>
    <property type="molecule type" value="Genomic_DNA"/>
</dbReference>
<evidence type="ECO:0000313" key="3">
    <source>
        <dbReference type="Proteomes" id="UP000628775"/>
    </source>
</evidence>
<organism evidence="2 3">
    <name type="scientific">Pullulanibacillus camelliae</name>
    <dbReference type="NCBI Taxonomy" id="1707096"/>
    <lineage>
        <taxon>Bacteria</taxon>
        <taxon>Bacillati</taxon>
        <taxon>Bacillota</taxon>
        <taxon>Bacilli</taxon>
        <taxon>Bacillales</taxon>
        <taxon>Sporolactobacillaceae</taxon>
        <taxon>Pullulanibacillus</taxon>
    </lineage>
</organism>
<dbReference type="InterPro" id="IPR019454">
    <property type="entry name" value="Lipoprot_YkyA-like"/>
</dbReference>
<sequence length="220" mass="25620">MTSILKPYIWLACIVGFAILLSGCNDRKPDKQAFNYLEKAAKEEEGFNKEQKPLLKEEKKEQSLYNKIMALDTKDAKKIKSYSDEALSSLDKRQKMIDDENKSLTSAYKTFKKAVPYMKEIKKEKAAKSVQQLIDNMKKRYTAFQSLYKSYQSSITADKKLFTLLKDKNVKTEDLQKQLQTVNQTYQKIEENKKAFNTYTETFNDEKQVFYKIIGMADGQ</sequence>
<dbReference type="Pfam" id="PF10368">
    <property type="entry name" value="YkyA"/>
    <property type="match status" value="1"/>
</dbReference>
<evidence type="ECO:0000313" key="2">
    <source>
        <dbReference type="EMBL" id="GGE40850.1"/>
    </source>
</evidence>
<accession>A0A8J2VNU2</accession>
<comment type="caution">
    <text evidence="2">The sequence shown here is derived from an EMBL/GenBank/DDBJ whole genome shotgun (WGS) entry which is preliminary data.</text>
</comment>
<evidence type="ECO:0008006" key="4">
    <source>
        <dbReference type="Google" id="ProtNLM"/>
    </source>
</evidence>
<proteinExistence type="predicted"/>
<dbReference type="InterPro" id="IPR036785">
    <property type="entry name" value="YkyA-like_sf"/>
</dbReference>
<protein>
    <recommendedName>
        <fullName evidence="4">Cell-wall binding lipoprotein</fullName>
    </recommendedName>
</protein>
<dbReference type="SUPFAM" id="SSF140423">
    <property type="entry name" value="MW0975(SA0943)-like"/>
    <property type="match status" value="1"/>
</dbReference>
<reference evidence="2" key="2">
    <citation type="submission" date="2020-09" db="EMBL/GenBank/DDBJ databases">
        <authorList>
            <person name="Sun Q."/>
            <person name="Zhou Y."/>
        </authorList>
    </citation>
    <scope>NUCLEOTIDE SEQUENCE</scope>
    <source>
        <strain evidence="2">CGMCC 1.15371</strain>
    </source>
</reference>
<name>A0A8J2VNU2_9BACL</name>
<keyword evidence="3" id="KW-1185">Reference proteome</keyword>
<evidence type="ECO:0000256" key="1">
    <source>
        <dbReference type="SAM" id="Coils"/>
    </source>
</evidence>